<evidence type="ECO:0000313" key="14">
    <source>
        <dbReference type="Proteomes" id="UP001174909"/>
    </source>
</evidence>
<dbReference type="GO" id="GO:0005743">
    <property type="term" value="C:mitochondrial inner membrane"/>
    <property type="evidence" value="ECO:0007669"/>
    <property type="project" value="UniProtKB-SubCell"/>
</dbReference>
<keyword evidence="9" id="KW-0349">Heme</keyword>
<feature type="transmembrane region" description="Helical" evidence="10">
    <location>
        <begin position="431"/>
        <end position="459"/>
    </location>
</feature>
<feature type="transmembrane region" description="Helical" evidence="10">
    <location>
        <begin position="266"/>
        <end position="284"/>
    </location>
</feature>
<dbReference type="PROSITE" id="PS50855">
    <property type="entry name" value="COX1"/>
    <property type="match status" value="1"/>
</dbReference>
<comment type="similarity">
    <text evidence="4 9">Belongs to the heme-copper respiratory oxidase family.</text>
</comment>
<feature type="domain" description="Cytochrome oxidase subunit I profile" evidence="12">
    <location>
        <begin position="1"/>
        <end position="539"/>
    </location>
</feature>
<dbReference type="GO" id="GO:0022904">
    <property type="term" value="P:respiratory electron transport chain"/>
    <property type="evidence" value="ECO:0007669"/>
    <property type="project" value="TreeGrafter"/>
</dbReference>
<comment type="function">
    <text evidence="9">Component of the cytochrome c oxidase, the last enzyme in the mitochondrial electron transport chain which drives oxidative phosphorylation. The respiratory chain contains 3 multisubunit complexes succinate dehydrogenase (complex II, CII), ubiquinol-cytochrome c oxidoreductase (cytochrome b-c1 complex, complex III, CIII) and cytochrome c oxidase (complex IV, CIV), that cooperate to transfer electrons derived from NADH and succinate to molecular oxygen, creating an electrochemical gradient over the inner membrane that drives transmembrane transport and the ATP synthase. Cytochrome c oxidase is the component of the respiratory chain that catalyzes the reduction of oxygen to water. Electrons originating from reduced cytochrome c in the intermembrane space (IMS) are transferred via the dinuclear copper A center (CU(A)) of subunit 2 and heme A of subunit 1 to the active site in subunit 1, a binuclear center (BNC) formed by heme A3 and copper B (CU(B)). The BNC reduces molecular oxygen to 2 water molecules using 4 electrons from cytochrome c in the IMS and 4 protons from the mitochondrial matrix.</text>
</comment>
<keyword evidence="9" id="KW-0679">Respiratory chain</keyword>
<feature type="transmembrane region" description="Helical" evidence="10">
    <location>
        <begin position="166"/>
        <end position="192"/>
    </location>
</feature>
<dbReference type="SUPFAM" id="SSF81442">
    <property type="entry name" value="Cytochrome c oxidase subunit I-like"/>
    <property type="match status" value="1"/>
</dbReference>
<accession>A0AA35TE18</accession>
<proteinExistence type="inferred from homology"/>
<evidence type="ECO:0000256" key="2">
    <source>
        <dbReference type="ARBA" id="ARBA00004141"/>
    </source>
</evidence>
<evidence type="ECO:0000313" key="13">
    <source>
        <dbReference type="EMBL" id="CAI8045457.1"/>
    </source>
</evidence>
<dbReference type="GO" id="GO:0009060">
    <property type="term" value="P:aerobic respiration"/>
    <property type="evidence" value="ECO:0007669"/>
    <property type="project" value="InterPro"/>
</dbReference>
<keyword evidence="8 9" id="KW-0472">Membrane</keyword>
<evidence type="ECO:0000256" key="11">
    <source>
        <dbReference type="SAM" id="SignalP"/>
    </source>
</evidence>
<organism evidence="13 14">
    <name type="scientific">Geodia barretti</name>
    <name type="common">Barrett's horny sponge</name>
    <dbReference type="NCBI Taxonomy" id="519541"/>
    <lineage>
        <taxon>Eukaryota</taxon>
        <taxon>Metazoa</taxon>
        <taxon>Porifera</taxon>
        <taxon>Demospongiae</taxon>
        <taxon>Heteroscleromorpha</taxon>
        <taxon>Tetractinellida</taxon>
        <taxon>Astrophorina</taxon>
        <taxon>Geodiidae</taxon>
        <taxon>Geodia</taxon>
    </lineage>
</organism>
<dbReference type="GO" id="GO:0004129">
    <property type="term" value="F:cytochrome-c oxidase activity"/>
    <property type="evidence" value="ECO:0007669"/>
    <property type="project" value="UniProtKB-EC"/>
</dbReference>
<evidence type="ECO:0000256" key="7">
    <source>
        <dbReference type="ARBA" id="ARBA00022989"/>
    </source>
</evidence>
<feature type="transmembrane region" description="Helical" evidence="10">
    <location>
        <begin position="479"/>
        <end position="501"/>
    </location>
</feature>
<feature type="chain" id="PRO_5041270783" description="Cytochrome c oxidase subunit 1" evidence="11">
    <location>
        <begin position="20"/>
        <end position="569"/>
    </location>
</feature>
<dbReference type="PANTHER" id="PTHR10422">
    <property type="entry name" value="CYTOCHROME C OXIDASE SUBUNIT 1"/>
    <property type="match status" value="1"/>
</dbReference>
<keyword evidence="14" id="KW-1185">Reference proteome</keyword>
<keyword evidence="9" id="KW-0249">Electron transport</keyword>
<comment type="caution">
    <text evidence="13">The sequence shown here is derived from an EMBL/GenBank/DDBJ whole genome shotgun (WGS) entry which is preliminary data.</text>
</comment>
<gene>
    <name evidence="13" type="ORF">GBAR_LOCUS25148</name>
</gene>
<keyword evidence="11" id="KW-0732">Signal</keyword>
<evidence type="ECO:0000259" key="12">
    <source>
        <dbReference type="PROSITE" id="PS50855"/>
    </source>
</evidence>
<keyword evidence="9" id="KW-0408">Iron</keyword>
<sequence length="569" mass="63771">MFFVGGGLALLFRWQLAYPEKPLPIIGASQQYLDEGEVVTGADRMWEKIYESEQEEWLEVNMPSGVVEPAFYNMLFTMHATIMVFFVVVPILVGAFGNFLIPLMIGTRDMAFPLLNMISFWLAVLAAIIMTVGFFVPGGHAAAGWTGYAPLSSDPQWTGVDWGQNLWAISLLIQGFSSMVGSINYITTIINMRAPGMTFFRLPLVIWSLFIVAILLLLAFPVLSSALALLIFDRLAGTTFFSATAEGGGDPLLWQHLFWFFGHPEVYVLILPGMGIASELIAVFSRKPIFGYRSMVYAMISIAFLGWIVWGHHMFQSGMQPGLGSVFMTTTMLIAVPSAIKTFNWLGTMFRGSIRFTAPMLHGIAFVSMFVIGGLSGIYMANTPVDIFIHDTYYIVAHIHYVVFGGSLFAIFGGIVFWFPKMYGRYMNDVLAKIHFWLTFIAFNCTFFPMHILGVGGHMRRISNPMQYEFLQGFEGMNIFISMSAFTLGFAQLILVFNFFWSMYRGKVAEQNPWQVNTLEWEAPTPVPHGNFVQIPTVYRGPYEYSVPGEESDWISQAQPEHAPATSGD</sequence>
<protein>
    <recommendedName>
        <fullName evidence="5 9">Cytochrome c oxidase subunit 1</fullName>
        <ecNumber evidence="9">7.1.1.9</ecNumber>
    </recommendedName>
</protein>
<dbReference type="EC" id="7.1.1.9" evidence="9"/>
<dbReference type="AlphaFoldDB" id="A0AA35TE18"/>
<keyword evidence="6 9" id="KW-0812">Transmembrane</keyword>
<dbReference type="PROSITE" id="PS00077">
    <property type="entry name" value="COX1_CUB"/>
    <property type="match status" value="1"/>
</dbReference>
<evidence type="ECO:0000256" key="5">
    <source>
        <dbReference type="ARBA" id="ARBA00015947"/>
    </source>
</evidence>
<comment type="pathway">
    <text evidence="3 9">Energy metabolism; oxidative phosphorylation.</text>
</comment>
<keyword evidence="9" id="KW-0999">Mitochondrion inner membrane</keyword>
<keyword evidence="9" id="KW-0479">Metal-binding</keyword>
<evidence type="ECO:0000256" key="3">
    <source>
        <dbReference type="ARBA" id="ARBA00004673"/>
    </source>
</evidence>
<feature type="transmembrane region" description="Helical" evidence="10">
    <location>
        <begin position="204"/>
        <end position="232"/>
    </location>
</feature>
<dbReference type="GO" id="GO:0015990">
    <property type="term" value="P:electron transport coupled proton transport"/>
    <property type="evidence" value="ECO:0007669"/>
    <property type="project" value="TreeGrafter"/>
</dbReference>
<name>A0AA35TE18_GEOBA</name>
<reference evidence="13" key="1">
    <citation type="submission" date="2023-03" db="EMBL/GenBank/DDBJ databases">
        <authorList>
            <person name="Steffen K."/>
            <person name="Cardenas P."/>
        </authorList>
    </citation>
    <scope>NUCLEOTIDE SEQUENCE</scope>
</reference>
<feature type="transmembrane region" description="Helical" evidence="10">
    <location>
        <begin position="76"/>
        <end position="101"/>
    </location>
</feature>
<feature type="transmembrane region" description="Helical" evidence="10">
    <location>
        <begin position="113"/>
        <end position="136"/>
    </location>
</feature>
<dbReference type="InterPro" id="IPR023616">
    <property type="entry name" value="Cyt_c_oxase-like_su1_dom"/>
</dbReference>
<keyword evidence="9" id="KW-0496">Mitochondrion</keyword>
<dbReference type="Pfam" id="PF00115">
    <property type="entry name" value="COX1"/>
    <property type="match status" value="1"/>
</dbReference>
<evidence type="ECO:0000256" key="6">
    <source>
        <dbReference type="ARBA" id="ARBA00022692"/>
    </source>
</evidence>
<dbReference type="InterPro" id="IPR000883">
    <property type="entry name" value="Cyt_C_Oxase_1"/>
</dbReference>
<keyword evidence="7 10" id="KW-1133">Transmembrane helix</keyword>
<feature type="transmembrane region" description="Helical" evidence="10">
    <location>
        <begin position="321"/>
        <end position="340"/>
    </location>
</feature>
<dbReference type="Proteomes" id="UP001174909">
    <property type="component" value="Unassembled WGS sequence"/>
</dbReference>
<keyword evidence="9" id="KW-0813">Transport</keyword>
<dbReference type="InterPro" id="IPR023615">
    <property type="entry name" value="Cyt_c_Oxase_su1_BS"/>
</dbReference>
<dbReference type="GO" id="GO:0020037">
    <property type="term" value="F:heme binding"/>
    <property type="evidence" value="ECO:0007669"/>
    <property type="project" value="InterPro"/>
</dbReference>
<dbReference type="Gene3D" id="1.20.210.10">
    <property type="entry name" value="Cytochrome c oxidase-like, subunit I domain"/>
    <property type="match status" value="1"/>
</dbReference>
<dbReference type="PRINTS" id="PR01165">
    <property type="entry name" value="CYCOXIDASEI"/>
</dbReference>
<dbReference type="InterPro" id="IPR036927">
    <property type="entry name" value="Cyt_c_oxase-like_su1_sf"/>
</dbReference>
<feature type="transmembrane region" description="Helical" evidence="10">
    <location>
        <begin position="296"/>
        <end position="315"/>
    </location>
</feature>
<dbReference type="EMBL" id="CASHTH010003475">
    <property type="protein sequence ID" value="CAI8045457.1"/>
    <property type="molecule type" value="Genomic_DNA"/>
</dbReference>
<comment type="cofactor">
    <cofactor evidence="1">
        <name>heme</name>
        <dbReference type="ChEBI" id="CHEBI:30413"/>
    </cofactor>
</comment>
<evidence type="ECO:0000256" key="1">
    <source>
        <dbReference type="ARBA" id="ARBA00001971"/>
    </source>
</evidence>
<feature type="transmembrane region" description="Helical" evidence="10">
    <location>
        <begin position="361"/>
        <end position="381"/>
    </location>
</feature>
<feature type="signal peptide" evidence="11">
    <location>
        <begin position="1"/>
        <end position="19"/>
    </location>
</feature>
<evidence type="ECO:0000256" key="8">
    <source>
        <dbReference type="ARBA" id="ARBA00023136"/>
    </source>
</evidence>
<comment type="subcellular location">
    <subcellularLocation>
        <location evidence="2">Membrane</location>
        <topology evidence="2">Multi-pass membrane protein</topology>
    </subcellularLocation>
    <subcellularLocation>
        <location evidence="9">Mitochondrion inner membrane</location>
        <topology evidence="9">Multi-pass membrane protein</topology>
    </subcellularLocation>
</comment>
<evidence type="ECO:0000256" key="10">
    <source>
        <dbReference type="SAM" id="Phobius"/>
    </source>
</evidence>
<keyword evidence="9" id="KW-0186">Copper</keyword>
<dbReference type="GO" id="GO:0046872">
    <property type="term" value="F:metal ion binding"/>
    <property type="evidence" value="ECO:0007669"/>
    <property type="project" value="UniProtKB-KW"/>
</dbReference>
<dbReference type="PANTHER" id="PTHR10422:SF18">
    <property type="entry name" value="CYTOCHROME C OXIDASE SUBUNIT 1"/>
    <property type="match status" value="1"/>
</dbReference>
<feature type="transmembrane region" description="Helical" evidence="10">
    <location>
        <begin position="393"/>
        <end position="419"/>
    </location>
</feature>
<evidence type="ECO:0000256" key="9">
    <source>
        <dbReference type="RuleBase" id="RU000369"/>
    </source>
</evidence>
<comment type="catalytic activity">
    <reaction evidence="9">
        <text>4 Fe(II)-[cytochrome c] + O2 + 8 H(+)(in) = 4 Fe(III)-[cytochrome c] + 2 H2O + 4 H(+)(out)</text>
        <dbReference type="Rhea" id="RHEA:11436"/>
        <dbReference type="Rhea" id="RHEA-COMP:10350"/>
        <dbReference type="Rhea" id="RHEA-COMP:14399"/>
        <dbReference type="ChEBI" id="CHEBI:15377"/>
        <dbReference type="ChEBI" id="CHEBI:15378"/>
        <dbReference type="ChEBI" id="CHEBI:15379"/>
        <dbReference type="ChEBI" id="CHEBI:29033"/>
        <dbReference type="ChEBI" id="CHEBI:29034"/>
        <dbReference type="EC" id="7.1.1.9"/>
    </reaction>
</comment>
<evidence type="ECO:0000256" key="4">
    <source>
        <dbReference type="ARBA" id="ARBA00009578"/>
    </source>
</evidence>